<evidence type="ECO:0000256" key="4">
    <source>
        <dbReference type="ARBA" id="ARBA00022553"/>
    </source>
</evidence>
<dbReference type="InterPro" id="IPR003594">
    <property type="entry name" value="HATPase_dom"/>
</dbReference>
<dbReference type="InterPro" id="IPR000014">
    <property type="entry name" value="PAS"/>
</dbReference>
<evidence type="ECO:0000313" key="19">
    <source>
        <dbReference type="Proteomes" id="UP000824123"/>
    </source>
</evidence>
<dbReference type="GO" id="GO:0016020">
    <property type="term" value="C:membrane"/>
    <property type="evidence" value="ECO:0007669"/>
    <property type="project" value="UniProtKB-SubCell"/>
</dbReference>
<dbReference type="InterPro" id="IPR003660">
    <property type="entry name" value="HAMP_dom"/>
</dbReference>
<comment type="subcellular location">
    <subcellularLocation>
        <location evidence="2">Membrane</location>
        <topology evidence="2">Multi-pass membrane protein</topology>
    </subcellularLocation>
</comment>
<dbReference type="GO" id="GO:0007234">
    <property type="term" value="P:osmosensory signaling via phosphorelay pathway"/>
    <property type="evidence" value="ECO:0007669"/>
    <property type="project" value="TreeGrafter"/>
</dbReference>
<keyword evidence="10 14" id="KW-1133">Transmembrane helix</keyword>
<dbReference type="AlphaFoldDB" id="A0A9D1S4J6"/>
<evidence type="ECO:0000313" key="18">
    <source>
        <dbReference type="EMBL" id="HIU47029.1"/>
    </source>
</evidence>
<dbReference type="InterPro" id="IPR036097">
    <property type="entry name" value="HisK_dim/P_sf"/>
</dbReference>
<dbReference type="PANTHER" id="PTHR42878">
    <property type="entry name" value="TWO-COMPONENT HISTIDINE KINASE"/>
    <property type="match status" value="1"/>
</dbReference>
<dbReference type="SUPFAM" id="SSF47384">
    <property type="entry name" value="Homodimeric domain of signal transducing histidine kinase"/>
    <property type="match status" value="1"/>
</dbReference>
<protein>
    <recommendedName>
        <fullName evidence="3">histidine kinase</fullName>
        <ecNumber evidence="3">2.7.13.3</ecNumber>
    </recommendedName>
</protein>
<dbReference type="InterPro" id="IPR036890">
    <property type="entry name" value="HATPase_C_sf"/>
</dbReference>
<organism evidence="18 19">
    <name type="scientific">Candidatus Fimadaptatus faecigallinarum</name>
    <dbReference type="NCBI Taxonomy" id="2840814"/>
    <lineage>
        <taxon>Bacteria</taxon>
        <taxon>Bacillati</taxon>
        <taxon>Bacillota</taxon>
        <taxon>Clostridia</taxon>
        <taxon>Eubacteriales</taxon>
        <taxon>Candidatus Fimadaptatus</taxon>
    </lineage>
</organism>
<dbReference type="FunFam" id="3.30.565.10:FF:000006">
    <property type="entry name" value="Sensor histidine kinase WalK"/>
    <property type="match status" value="1"/>
</dbReference>
<feature type="compositionally biased region" description="Polar residues" evidence="13">
    <location>
        <begin position="313"/>
        <end position="325"/>
    </location>
</feature>
<evidence type="ECO:0000256" key="7">
    <source>
        <dbReference type="ARBA" id="ARBA00022741"/>
    </source>
</evidence>
<evidence type="ECO:0000259" key="17">
    <source>
        <dbReference type="PROSITE" id="PS50885"/>
    </source>
</evidence>
<dbReference type="GO" id="GO:0000155">
    <property type="term" value="F:phosphorelay sensor kinase activity"/>
    <property type="evidence" value="ECO:0007669"/>
    <property type="project" value="InterPro"/>
</dbReference>
<reference evidence="18" key="2">
    <citation type="journal article" date="2021" name="PeerJ">
        <title>Extensive microbial diversity within the chicken gut microbiome revealed by metagenomics and culture.</title>
        <authorList>
            <person name="Gilroy R."/>
            <person name="Ravi A."/>
            <person name="Getino M."/>
            <person name="Pursley I."/>
            <person name="Horton D.L."/>
            <person name="Alikhan N.F."/>
            <person name="Baker D."/>
            <person name="Gharbi K."/>
            <person name="Hall N."/>
            <person name="Watson M."/>
            <person name="Adriaenssens E.M."/>
            <person name="Foster-Nyarko E."/>
            <person name="Jarju S."/>
            <person name="Secka A."/>
            <person name="Antonio M."/>
            <person name="Oren A."/>
            <person name="Chaudhuri R.R."/>
            <person name="La Ragione R."/>
            <person name="Hildebrand F."/>
            <person name="Pallen M.J."/>
        </authorList>
    </citation>
    <scope>NUCLEOTIDE SEQUENCE</scope>
    <source>
        <strain evidence="18">ChiSxjej2B14-8506</strain>
    </source>
</reference>
<dbReference type="GO" id="GO:0005524">
    <property type="term" value="F:ATP binding"/>
    <property type="evidence" value="ECO:0007669"/>
    <property type="project" value="UniProtKB-KW"/>
</dbReference>
<dbReference type="Gene3D" id="6.10.340.10">
    <property type="match status" value="1"/>
</dbReference>
<dbReference type="FunFam" id="1.10.287.130:FF:000001">
    <property type="entry name" value="Two-component sensor histidine kinase"/>
    <property type="match status" value="1"/>
</dbReference>
<accession>A0A9D1S4J6</accession>
<evidence type="ECO:0000256" key="5">
    <source>
        <dbReference type="ARBA" id="ARBA00022679"/>
    </source>
</evidence>
<dbReference type="EC" id="2.7.13.3" evidence="3"/>
<keyword evidence="11" id="KW-0902">Two-component regulatory system</keyword>
<evidence type="ECO:0000256" key="13">
    <source>
        <dbReference type="SAM" id="MobiDB-lite"/>
    </source>
</evidence>
<dbReference type="Pfam" id="PF02518">
    <property type="entry name" value="HATPase_c"/>
    <property type="match status" value="1"/>
</dbReference>
<feature type="region of interest" description="Disordered" evidence="13">
    <location>
        <begin position="304"/>
        <end position="330"/>
    </location>
</feature>
<evidence type="ECO:0000256" key="14">
    <source>
        <dbReference type="SAM" id="Phobius"/>
    </source>
</evidence>
<keyword evidence="7" id="KW-0547">Nucleotide-binding</keyword>
<dbReference type="SUPFAM" id="SSF158472">
    <property type="entry name" value="HAMP domain-like"/>
    <property type="match status" value="1"/>
</dbReference>
<keyword evidence="6 14" id="KW-0812">Transmembrane</keyword>
<dbReference type="Pfam" id="PF00672">
    <property type="entry name" value="HAMP"/>
    <property type="match status" value="1"/>
</dbReference>
<dbReference type="InterPro" id="IPR005467">
    <property type="entry name" value="His_kinase_dom"/>
</dbReference>
<keyword evidence="4" id="KW-0597">Phosphoprotein</keyword>
<evidence type="ECO:0000256" key="8">
    <source>
        <dbReference type="ARBA" id="ARBA00022777"/>
    </source>
</evidence>
<evidence type="ECO:0000259" key="16">
    <source>
        <dbReference type="PROSITE" id="PS50112"/>
    </source>
</evidence>
<dbReference type="SMART" id="SM00304">
    <property type="entry name" value="HAMP"/>
    <property type="match status" value="1"/>
</dbReference>
<evidence type="ECO:0000256" key="12">
    <source>
        <dbReference type="ARBA" id="ARBA00023136"/>
    </source>
</evidence>
<dbReference type="InterPro" id="IPR003661">
    <property type="entry name" value="HisK_dim/P_dom"/>
</dbReference>
<dbReference type="PRINTS" id="PR00344">
    <property type="entry name" value="BCTRLSENSOR"/>
</dbReference>
<feature type="transmembrane region" description="Helical" evidence="14">
    <location>
        <begin position="180"/>
        <end position="205"/>
    </location>
</feature>
<evidence type="ECO:0000256" key="1">
    <source>
        <dbReference type="ARBA" id="ARBA00000085"/>
    </source>
</evidence>
<comment type="catalytic activity">
    <reaction evidence="1">
        <text>ATP + protein L-histidine = ADP + protein N-phospho-L-histidine.</text>
        <dbReference type="EC" id="2.7.13.3"/>
    </reaction>
</comment>
<comment type="caution">
    <text evidence="18">The sequence shown here is derived from an EMBL/GenBank/DDBJ whole genome shotgun (WGS) entry which is preliminary data.</text>
</comment>
<dbReference type="Gene3D" id="3.30.565.10">
    <property type="entry name" value="Histidine kinase-like ATPase, C-terminal domain"/>
    <property type="match status" value="1"/>
</dbReference>
<keyword evidence="5" id="KW-0808">Transferase</keyword>
<evidence type="ECO:0000256" key="2">
    <source>
        <dbReference type="ARBA" id="ARBA00004141"/>
    </source>
</evidence>
<feature type="domain" description="Histidine kinase" evidence="15">
    <location>
        <begin position="431"/>
        <end position="653"/>
    </location>
</feature>
<dbReference type="SUPFAM" id="SSF55785">
    <property type="entry name" value="PYP-like sensor domain (PAS domain)"/>
    <property type="match status" value="1"/>
</dbReference>
<dbReference type="GO" id="GO:0030295">
    <property type="term" value="F:protein kinase activator activity"/>
    <property type="evidence" value="ECO:0007669"/>
    <property type="project" value="TreeGrafter"/>
</dbReference>
<dbReference type="InterPro" id="IPR050351">
    <property type="entry name" value="BphY/WalK/GraS-like"/>
</dbReference>
<evidence type="ECO:0000256" key="9">
    <source>
        <dbReference type="ARBA" id="ARBA00022840"/>
    </source>
</evidence>
<keyword evidence="12 14" id="KW-0472">Membrane</keyword>
<dbReference type="Proteomes" id="UP000824123">
    <property type="component" value="Unassembled WGS sequence"/>
</dbReference>
<dbReference type="CDD" id="cd00082">
    <property type="entry name" value="HisKA"/>
    <property type="match status" value="1"/>
</dbReference>
<feature type="transmembrane region" description="Helical" evidence="14">
    <location>
        <begin position="14"/>
        <end position="36"/>
    </location>
</feature>
<evidence type="ECO:0000259" key="15">
    <source>
        <dbReference type="PROSITE" id="PS50109"/>
    </source>
</evidence>
<dbReference type="InterPro" id="IPR035965">
    <property type="entry name" value="PAS-like_dom_sf"/>
</dbReference>
<dbReference type="Gene3D" id="3.30.450.20">
    <property type="entry name" value="PAS domain"/>
    <property type="match status" value="1"/>
</dbReference>
<dbReference type="EMBL" id="DVNK01000043">
    <property type="protein sequence ID" value="HIU47029.1"/>
    <property type="molecule type" value="Genomic_DNA"/>
</dbReference>
<evidence type="ECO:0000256" key="10">
    <source>
        <dbReference type="ARBA" id="ARBA00022989"/>
    </source>
</evidence>
<dbReference type="SMART" id="SM00388">
    <property type="entry name" value="HisKA"/>
    <property type="match status" value="1"/>
</dbReference>
<reference evidence="18" key="1">
    <citation type="submission" date="2020-10" db="EMBL/GenBank/DDBJ databases">
        <authorList>
            <person name="Gilroy R."/>
        </authorList>
    </citation>
    <scope>NUCLEOTIDE SEQUENCE</scope>
    <source>
        <strain evidence="18">ChiSxjej2B14-8506</strain>
    </source>
</reference>
<dbReference type="Pfam" id="PF00512">
    <property type="entry name" value="HisKA"/>
    <property type="match status" value="1"/>
</dbReference>
<dbReference type="SUPFAM" id="SSF55874">
    <property type="entry name" value="ATPase domain of HSP90 chaperone/DNA topoisomerase II/histidine kinase"/>
    <property type="match status" value="1"/>
</dbReference>
<proteinExistence type="predicted"/>
<dbReference type="CDD" id="cd00075">
    <property type="entry name" value="HATPase"/>
    <property type="match status" value="1"/>
</dbReference>
<dbReference type="PROSITE" id="PS50112">
    <property type="entry name" value="PAS"/>
    <property type="match status" value="1"/>
</dbReference>
<dbReference type="CDD" id="cd06225">
    <property type="entry name" value="HAMP"/>
    <property type="match status" value="1"/>
</dbReference>
<dbReference type="SMART" id="SM00387">
    <property type="entry name" value="HATPase_c"/>
    <property type="match status" value="1"/>
</dbReference>
<feature type="domain" description="PAS" evidence="16">
    <location>
        <begin position="263"/>
        <end position="301"/>
    </location>
</feature>
<dbReference type="PROSITE" id="PS50885">
    <property type="entry name" value="HAMP"/>
    <property type="match status" value="1"/>
</dbReference>
<keyword evidence="9" id="KW-0067">ATP-binding</keyword>
<name>A0A9D1S4J6_9FIRM</name>
<evidence type="ECO:0000256" key="6">
    <source>
        <dbReference type="ARBA" id="ARBA00022692"/>
    </source>
</evidence>
<dbReference type="GO" id="GO:0000156">
    <property type="term" value="F:phosphorelay response regulator activity"/>
    <property type="evidence" value="ECO:0007669"/>
    <property type="project" value="TreeGrafter"/>
</dbReference>
<dbReference type="PANTHER" id="PTHR42878:SF7">
    <property type="entry name" value="SENSOR HISTIDINE KINASE GLRK"/>
    <property type="match status" value="1"/>
</dbReference>
<feature type="domain" description="HAMP" evidence="17">
    <location>
        <begin position="206"/>
        <end position="258"/>
    </location>
</feature>
<evidence type="ECO:0000256" key="3">
    <source>
        <dbReference type="ARBA" id="ARBA00012438"/>
    </source>
</evidence>
<dbReference type="InterPro" id="IPR004358">
    <property type="entry name" value="Sig_transdc_His_kin-like_C"/>
</dbReference>
<evidence type="ECO:0000256" key="11">
    <source>
        <dbReference type="ARBA" id="ARBA00023012"/>
    </source>
</evidence>
<dbReference type="PROSITE" id="PS50109">
    <property type="entry name" value="HIS_KIN"/>
    <property type="match status" value="1"/>
</dbReference>
<gene>
    <name evidence="18" type="ORF">IAC59_07190</name>
</gene>
<dbReference type="Gene3D" id="1.10.287.130">
    <property type="match status" value="1"/>
</dbReference>
<sequence length="654" mass="71264">MIRPRPGRTFTRRVLGLIAMTIALYALLTTLVYGLVSRSTFAALKASELDPKLGRIVELIESTLPEDDELGESGIMNGDITNMPFIRQLDPELLDAFVLVVNAAGESLYNNVMPDDATPGMLLGTNLEKVIGGENVIFSLSMPAWRIDVLAVGAPVMHNGRAVGGVFLFKPQVEIAASQYAVLLALLVSMGAVLLVAALPAYFMARRVSRPLGQMRDVALRMAHGDFTARADVSQGDEFSQLGHSLNHLAQELSHTISALTVERNRVLAILNGIGEGIIAVDTQGAITHSNPAVRRLFGVETASAPNSADGEGNTSPDAAAQDTTADGEPSVHIKHVYTLRDALPAGILDDFKTVITSRAPLTREMVLTSEGITVLAPGQTPPLSTSPVILRLSIAPIDDGNRHTVGAVALFRDITQSERLEQTRREYVANVSHEMRTPLTALRGLIEPLRDGMVRDEAARMRYYNIMMRETMRLSRLINDLMELSRLQSGQLSLKLESVKLNPLLDDLAEKYHSKADDSELEFSIDVPDNLPTVLGNEDRIEQVLVILLDNAMKYTPSISSDGKPGWVRLEAEPTTSYVRLRVRDNGLGISEADLPHIFERFYKVDKAHSGMGSGLGLSIAHEIVQRMGQSLTVESELGRGSVFTLTVQRADK</sequence>
<keyword evidence="8" id="KW-0418">Kinase</keyword>